<sequence>MTSPSLSQFSREDVHIEDLTGRLTKAVRTIGEALEIDDVTVVQPGGGRECCGDDDEEETERRADYGSSENVIIVEEAAEGVDVGYGRGEGEKSYRSLWKKQR</sequence>
<gene>
    <name evidence="2" type="ORF">PENTCL1PPCAC_24173</name>
</gene>
<keyword evidence="3" id="KW-1185">Reference proteome</keyword>
<proteinExistence type="predicted"/>
<protein>
    <submittedName>
        <fullName evidence="2">Uncharacterized protein</fullName>
    </submittedName>
</protein>
<comment type="caution">
    <text evidence="2">The sequence shown here is derived from an EMBL/GenBank/DDBJ whole genome shotgun (WGS) entry which is preliminary data.</text>
</comment>
<evidence type="ECO:0000313" key="2">
    <source>
        <dbReference type="EMBL" id="GMT01999.1"/>
    </source>
</evidence>
<reference evidence="2" key="1">
    <citation type="submission" date="2023-10" db="EMBL/GenBank/DDBJ databases">
        <title>Genome assembly of Pristionchus species.</title>
        <authorList>
            <person name="Yoshida K."/>
            <person name="Sommer R.J."/>
        </authorList>
    </citation>
    <scope>NUCLEOTIDE SEQUENCE</scope>
    <source>
        <strain evidence="2">RS0144</strain>
    </source>
</reference>
<organism evidence="2 3">
    <name type="scientific">Pristionchus entomophagus</name>
    <dbReference type="NCBI Taxonomy" id="358040"/>
    <lineage>
        <taxon>Eukaryota</taxon>
        <taxon>Metazoa</taxon>
        <taxon>Ecdysozoa</taxon>
        <taxon>Nematoda</taxon>
        <taxon>Chromadorea</taxon>
        <taxon>Rhabditida</taxon>
        <taxon>Rhabditina</taxon>
        <taxon>Diplogasteromorpha</taxon>
        <taxon>Diplogasteroidea</taxon>
        <taxon>Neodiplogasteridae</taxon>
        <taxon>Pristionchus</taxon>
    </lineage>
</organism>
<dbReference type="Proteomes" id="UP001432027">
    <property type="component" value="Unassembled WGS sequence"/>
</dbReference>
<name>A0AAV5U577_9BILA</name>
<accession>A0AAV5U577</accession>
<feature type="region of interest" description="Disordered" evidence="1">
    <location>
        <begin position="45"/>
        <end position="68"/>
    </location>
</feature>
<dbReference type="EMBL" id="BTSX01000005">
    <property type="protein sequence ID" value="GMT01999.1"/>
    <property type="molecule type" value="Genomic_DNA"/>
</dbReference>
<evidence type="ECO:0000313" key="3">
    <source>
        <dbReference type="Proteomes" id="UP001432027"/>
    </source>
</evidence>
<dbReference type="AlphaFoldDB" id="A0AAV5U577"/>
<evidence type="ECO:0000256" key="1">
    <source>
        <dbReference type="SAM" id="MobiDB-lite"/>
    </source>
</evidence>